<dbReference type="KEGG" id="psyt:DSAG12_03001"/>
<evidence type="ECO:0000259" key="1">
    <source>
        <dbReference type="Pfam" id="PF14353"/>
    </source>
</evidence>
<keyword evidence="3" id="KW-1185">Reference proteome</keyword>
<reference evidence="2 3" key="2">
    <citation type="journal article" date="2024" name="Int. J. Syst. Evol. Microbiol.">
        <title>Promethearchaeum syntrophicum gen. nov., sp. nov., an anaerobic, obligately syntrophic archaeon, the first isolate of the lineage 'Asgard' archaea, and proposal of the new archaeal phylum Promethearchaeota phyl. nov. and kingdom Promethearchaeati regn. nov.</title>
        <authorList>
            <person name="Imachi H."/>
            <person name="Nobu M.K."/>
            <person name="Kato S."/>
            <person name="Takaki Y."/>
            <person name="Miyazaki M."/>
            <person name="Miyata M."/>
            <person name="Ogawara M."/>
            <person name="Saito Y."/>
            <person name="Sakai S."/>
            <person name="Tahara Y.O."/>
            <person name="Takano Y."/>
            <person name="Tasumi E."/>
            <person name="Uematsu K."/>
            <person name="Yoshimura T."/>
            <person name="Itoh T."/>
            <person name="Ohkuma M."/>
            <person name="Takai K."/>
        </authorList>
    </citation>
    <scope>NUCLEOTIDE SEQUENCE [LARGE SCALE GENOMIC DNA]</scope>
    <source>
        <strain evidence="2 3">MK-D1</strain>
    </source>
</reference>
<dbReference type="AlphaFoldDB" id="A0A5B9DCY0"/>
<feature type="domain" description="CpXC" evidence="1">
    <location>
        <begin position="9"/>
        <end position="116"/>
    </location>
</feature>
<dbReference type="InterPro" id="IPR025682">
    <property type="entry name" value="CpXC_dom"/>
</dbReference>
<organism evidence="2 3">
    <name type="scientific">Promethearchaeum syntrophicum</name>
    <dbReference type="NCBI Taxonomy" id="2594042"/>
    <lineage>
        <taxon>Archaea</taxon>
        <taxon>Promethearchaeati</taxon>
        <taxon>Promethearchaeota</taxon>
        <taxon>Promethearchaeia</taxon>
        <taxon>Promethearchaeales</taxon>
        <taxon>Promethearchaeaceae</taxon>
        <taxon>Promethearchaeum</taxon>
    </lineage>
</organism>
<dbReference type="RefSeq" id="WP_147664080.1">
    <property type="nucleotide sequence ID" value="NZ_CP042905.2"/>
</dbReference>
<evidence type="ECO:0000313" key="3">
    <source>
        <dbReference type="Proteomes" id="UP000321408"/>
    </source>
</evidence>
<protein>
    <submittedName>
        <fullName evidence="2">CpXC domain-containing protein</fullName>
    </submittedName>
</protein>
<accession>A0A5B9DCY0</accession>
<dbReference type="EMBL" id="CP042905">
    <property type="protein sequence ID" value="QEE17169.1"/>
    <property type="molecule type" value="Genomic_DNA"/>
</dbReference>
<name>A0A5B9DCY0_9ARCH</name>
<dbReference type="Proteomes" id="UP000321408">
    <property type="component" value="Chromosome"/>
</dbReference>
<evidence type="ECO:0000313" key="2">
    <source>
        <dbReference type="EMBL" id="QEE17169.1"/>
    </source>
</evidence>
<sequence>MTSLSKKNINCPKCHQSFSIITEASINTWMNPELVEKFLNDQYYFSCPFCGATVHFGHTMIISGPKGMFSMRNDASYDSKKAKLIEYGVLQGEGQDSSSYVKETISNLEKTKKENIERKKQKNPQITLKTMILELYSVLRSKRFKEMKIDNFDWNDYNKITLKINEEQEREHNPNYSNPLSDNSALLEDDEELMNTWKKIKEIMAQEQRPLRS</sequence>
<dbReference type="GeneID" id="41330976"/>
<gene>
    <name evidence="2" type="ORF">DSAG12_03001</name>
</gene>
<proteinExistence type="predicted"/>
<dbReference type="Pfam" id="PF14353">
    <property type="entry name" value="CpXC"/>
    <property type="match status" value="1"/>
</dbReference>
<reference evidence="2 3" key="1">
    <citation type="journal article" date="2020" name="Nature">
        <title>Isolation of an archaeon at the prokaryote-eukaryote interface.</title>
        <authorList>
            <person name="Imachi H."/>
            <person name="Nobu M.K."/>
            <person name="Nakahara N."/>
            <person name="Morono Y."/>
            <person name="Ogawara M."/>
            <person name="Takaki Y."/>
            <person name="Takano Y."/>
            <person name="Uematsu K."/>
            <person name="Ikuta T."/>
            <person name="Ito M."/>
            <person name="Matsui Y."/>
            <person name="Miyazaki M."/>
            <person name="Murata K."/>
            <person name="Saito Y."/>
            <person name="Sakai S."/>
            <person name="Song C."/>
            <person name="Tasumi E."/>
            <person name="Yamanaka Y."/>
            <person name="Yamaguchi T."/>
            <person name="Kamagata Y."/>
            <person name="Tamaki H."/>
            <person name="Takai K."/>
        </authorList>
    </citation>
    <scope>NUCLEOTIDE SEQUENCE [LARGE SCALE GENOMIC DNA]</scope>
    <source>
        <strain evidence="2 3">MK-D1</strain>
    </source>
</reference>